<evidence type="ECO:0000313" key="1">
    <source>
        <dbReference type="EMBL" id="QIS02825.1"/>
    </source>
</evidence>
<dbReference type="RefSeq" id="WP_167461904.1">
    <property type="nucleotide sequence ID" value="NZ_CP046171.1"/>
</dbReference>
<protein>
    <submittedName>
        <fullName evidence="1">Uncharacterized protein</fullName>
    </submittedName>
</protein>
<dbReference type="EMBL" id="CP046171">
    <property type="protein sequence ID" value="QIS02825.1"/>
    <property type="molecule type" value="Genomic_DNA"/>
</dbReference>
<gene>
    <name evidence="1" type="ORF">F5X71_11290</name>
</gene>
<evidence type="ECO:0000313" key="2">
    <source>
        <dbReference type="Proteomes" id="UP000501705"/>
    </source>
</evidence>
<reference evidence="1 2" key="1">
    <citation type="journal article" date="2019" name="ACS Chem. Biol.">
        <title>Identification and Mobilization of a Cryptic Antibiotic Biosynthesis Gene Locus from a Human-Pathogenic Nocardia Isolate.</title>
        <authorList>
            <person name="Herisse M."/>
            <person name="Ishida K."/>
            <person name="Porter J.L."/>
            <person name="Howden B."/>
            <person name="Hertweck C."/>
            <person name="Stinear T.P."/>
            <person name="Pidot S.J."/>
        </authorList>
    </citation>
    <scope>NUCLEOTIDE SEQUENCE [LARGE SCALE GENOMIC DNA]</scope>
    <source>
        <strain evidence="1 2">AUSMDU00024985</strain>
    </source>
</reference>
<name>A0A6G9XPI0_NOCBR</name>
<organism evidence="1 2">
    <name type="scientific">Nocardia brasiliensis</name>
    <dbReference type="NCBI Taxonomy" id="37326"/>
    <lineage>
        <taxon>Bacteria</taxon>
        <taxon>Bacillati</taxon>
        <taxon>Actinomycetota</taxon>
        <taxon>Actinomycetes</taxon>
        <taxon>Mycobacteriales</taxon>
        <taxon>Nocardiaceae</taxon>
        <taxon>Nocardia</taxon>
    </lineage>
</organism>
<proteinExistence type="predicted"/>
<dbReference type="AlphaFoldDB" id="A0A6G9XPI0"/>
<dbReference type="Proteomes" id="UP000501705">
    <property type="component" value="Chromosome"/>
</dbReference>
<sequence>MPGSTYRHSRILVRTETRPHCRSRPEPRSPGDPVKRWWRSRFRAPRPSAATELWQHAFFFAPDIGCAGTHPAARQCIDWKAPY</sequence>
<accession>A0A6G9XPI0</accession>